<gene>
    <name evidence="2" type="ORF">GGQ57_001371</name>
</gene>
<sequence length="87" mass="10267">MYVLLSQIKGWDNCLIEEKMSTPLVSYILSGVILLVVLIRVISWLQYLHLKRKALKRFSEHKKNRVWRAELPVVIIEIPNLPENKNK</sequence>
<keyword evidence="1" id="KW-0812">Transmembrane</keyword>
<dbReference type="Proteomes" id="UP000533637">
    <property type="component" value="Unassembled WGS sequence"/>
</dbReference>
<keyword evidence="1" id="KW-0472">Membrane</keyword>
<keyword evidence="1" id="KW-1133">Transmembrane helix</keyword>
<comment type="caution">
    <text evidence="2">The sequence shown here is derived from an EMBL/GenBank/DDBJ whole genome shotgun (WGS) entry which is preliminary data.</text>
</comment>
<name>A0ABR6KKN1_9BACT</name>
<reference evidence="2 3" key="1">
    <citation type="submission" date="2020-08" db="EMBL/GenBank/DDBJ databases">
        <title>Genomic Encyclopedia of Type Strains, Phase IV (KMG-IV): sequencing the most valuable type-strain genomes for metagenomic binning, comparative biology and taxonomic classification.</title>
        <authorList>
            <person name="Goeker M."/>
        </authorList>
    </citation>
    <scope>NUCLEOTIDE SEQUENCE [LARGE SCALE GENOMIC DNA]</scope>
    <source>
        <strain evidence="2 3">DSM 102983</strain>
    </source>
</reference>
<proteinExistence type="predicted"/>
<evidence type="ECO:0000313" key="3">
    <source>
        <dbReference type="Proteomes" id="UP000533637"/>
    </source>
</evidence>
<evidence type="ECO:0000313" key="2">
    <source>
        <dbReference type="EMBL" id="MBB4621477.1"/>
    </source>
</evidence>
<protein>
    <submittedName>
        <fullName evidence="2">Uncharacterized protein</fullName>
    </submittedName>
</protein>
<organism evidence="2 3">
    <name type="scientific">Parabacteroides faecis</name>
    <dbReference type="NCBI Taxonomy" id="1217282"/>
    <lineage>
        <taxon>Bacteria</taxon>
        <taxon>Pseudomonadati</taxon>
        <taxon>Bacteroidota</taxon>
        <taxon>Bacteroidia</taxon>
        <taxon>Bacteroidales</taxon>
        <taxon>Tannerellaceae</taxon>
        <taxon>Parabacteroides</taxon>
    </lineage>
</organism>
<evidence type="ECO:0000256" key="1">
    <source>
        <dbReference type="SAM" id="Phobius"/>
    </source>
</evidence>
<feature type="transmembrane region" description="Helical" evidence="1">
    <location>
        <begin position="27"/>
        <end position="48"/>
    </location>
</feature>
<keyword evidence="3" id="KW-1185">Reference proteome</keyword>
<accession>A0ABR6KKN1</accession>
<dbReference type="EMBL" id="JACHOC010000002">
    <property type="protein sequence ID" value="MBB4621477.1"/>
    <property type="molecule type" value="Genomic_DNA"/>
</dbReference>